<dbReference type="AlphaFoldDB" id="A0A645CX13"/>
<sequence length="41" mass="4534">MENKDQNQETNNGCIKTGLILSGIIAAVFALVWVLMHYLGK</sequence>
<accession>A0A645CX13</accession>
<dbReference type="EMBL" id="VSSQ01030976">
    <property type="protein sequence ID" value="MPM81700.1"/>
    <property type="molecule type" value="Genomic_DNA"/>
</dbReference>
<proteinExistence type="predicted"/>
<keyword evidence="1" id="KW-0472">Membrane</keyword>
<comment type="caution">
    <text evidence="2">The sequence shown here is derived from an EMBL/GenBank/DDBJ whole genome shotgun (WGS) entry which is preliminary data.</text>
</comment>
<reference evidence="2" key="1">
    <citation type="submission" date="2019-08" db="EMBL/GenBank/DDBJ databases">
        <authorList>
            <person name="Kucharzyk K."/>
            <person name="Murdoch R.W."/>
            <person name="Higgins S."/>
            <person name="Loffler F."/>
        </authorList>
    </citation>
    <scope>NUCLEOTIDE SEQUENCE</scope>
</reference>
<keyword evidence="1" id="KW-1133">Transmembrane helix</keyword>
<evidence type="ECO:0000313" key="2">
    <source>
        <dbReference type="EMBL" id="MPM81700.1"/>
    </source>
</evidence>
<gene>
    <name evidence="2" type="ORF">SDC9_128757</name>
</gene>
<organism evidence="2">
    <name type="scientific">bioreactor metagenome</name>
    <dbReference type="NCBI Taxonomy" id="1076179"/>
    <lineage>
        <taxon>unclassified sequences</taxon>
        <taxon>metagenomes</taxon>
        <taxon>ecological metagenomes</taxon>
    </lineage>
</organism>
<feature type="transmembrane region" description="Helical" evidence="1">
    <location>
        <begin position="20"/>
        <end position="39"/>
    </location>
</feature>
<protein>
    <submittedName>
        <fullName evidence="2">Uncharacterized protein</fullName>
    </submittedName>
</protein>
<keyword evidence="1" id="KW-0812">Transmembrane</keyword>
<evidence type="ECO:0000256" key="1">
    <source>
        <dbReference type="SAM" id="Phobius"/>
    </source>
</evidence>
<name>A0A645CX13_9ZZZZ</name>